<dbReference type="PROSITE" id="PS51833">
    <property type="entry name" value="HDOD"/>
    <property type="match status" value="1"/>
</dbReference>
<evidence type="ECO:0000313" key="4">
    <source>
        <dbReference type="EMBL" id="APZ95478.1"/>
    </source>
</evidence>
<dbReference type="PIRSF" id="PIRSF036883">
    <property type="entry name" value="RR_HD-GYP_mod"/>
    <property type="match status" value="1"/>
</dbReference>
<dbReference type="SMART" id="SM00448">
    <property type="entry name" value="REC"/>
    <property type="match status" value="1"/>
</dbReference>
<proteinExistence type="predicted"/>
<dbReference type="InterPro" id="IPR052340">
    <property type="entry name" value="RNase_Y/CdgJ"/>
</dbReference>
<evidence type="ECO:0000256" key="1">
    <source>
        <dbReference type="PROSITE-ProRule" id="PRU00169"/>
    </source>
</evidence>
<accession>A0A1P8WN56</accession>
<dbReference type="InterPro" id="IPR003607">
    <property type="entry name" value="HD/PDEase_dom"/>
</dbReference>
<dbReference type="AlphaFoldDB" id="A0A1P8WN56"/>
<dbReference type="GO" id="GO:0000160">
    <property type="term" value="P:phosphorelay signal transduction system"/>
    <property type="evidence" value="ECO:0007669"/>
    <property type="project" value="InterPro"/>
</dbReference>
<dbReference type="Pfam" id="PF08668">
    <property type="entry name" value="HDOD"/>
    <property type="match status" value="1"/>
</dbReference>
<dbReference type="SUPFAM" id="SSF52172">
    <property type="entry name" value="CheY-like"/>
    <property type="match status" value="1"/>
</dbReference>
<evidence type="ECO:0000259" key="2">
    <source>
        <dbReference type="PROSITE" id="PS50110"/>
    </source>
</evidence>
<dbReference type="InterPro" id="IPR001789">
    <property type="entry name" value="Sig_transdc_resp-reg_receiver"/>
</dbReference>
<dbReference type="PROSITE" id="PS50110">
    <property type="entry name" value="RESPONSE_REGULATORY"/>
    <property type="match status" value="1"/>
</dbReference>
<dbReference type="InterPro" id="IPR013976">
    <property type="entry name" value="HDOD"/>
</dbReference>
<dbReference type="InterPro" id="IPR011006">
    <property type="entry name" value="CheY-like_superfamily"/>
</dbReference>
<dbReference type="SUPFAM" id="SSF109604">
    <property type="entry name" value="HD-domain/PDEase-like"/>
    <property type="match status" value="1"/>
</dbReference>
<dbReference type="InterPro" id="IPR006675">
    <property type="entry name" value="HDIG_dom"/>
</dbReference>
<dbReference type="PANTHER" id="PTHR33525:SF3">
    <property type="entry name" value="RIBONUCLEASE Y"/>
    <property type="match status" value="1"/>
</dbReference>
<dbReference type="NCBIfam" id="TIGR00277">
    <property type="entry name" value="HDIG"/>
    <property type="match status" value="1"/>
</dbReference>
<name>A0A1P8WN56_9PLAN</name>
<dbReference type="Proteomes" id="UP000187735">
    <property type="component" value="Chromosome"/>
</dbReference>
<dbReference type="OrthoDB" id="9802066at2"/>
<dbReference type="Gene3D" id="3.40.50.2300">
    <property type="match status" value="1"/>
</dbReference>
<dbReference type="PANTHER" id="PTHR33525">
    <property type="match status" value="1"/>
</dbReference>
<protein>
    <submittedName>
        <fullName evidence="4">Hydrogenase transcriptional regulatory protein hupR1</fullName>
    </submittedName>
</protein>
<feature type="modified residue" description="4-aspartylphosphate" evidence="1">
    <location>
        <position position="53"/>
    </location>
</feature>
<dbReference type="EMBL" id="CP017641">
    <property type="protein sequence ID" value="APZ95478.1"/>
    <property type="molecule type" value="Genomic_DNA"/>
</dbReference>
<evidence type="ECO:0000259" key="3">
    <source>
        <dbReference type="PROSITE" id="PS51833"/>
    </source>
</evidence>
<dbReference type="SMART" id="SM00471">
    <property type="entry name" value="HDc"/>
    <property type="match status" value="1"/>
</dbReference>
<keyword evidence="5" id="KW-1185">Reference proteome</keyword>
<dbReference type="KEGG" id="fmr:Fuma_05136"/>
<dbReference type="Gene3D" id="1.10.3210.10">
    <property type="entry name" value="Hypothetical protein af1432"/>
    <property type="match status" value="1"/>
</dbReference>
<feature type="domain" description="HDOD" evidence="3">
    <location>
        <begin position="138"/>
        <end position="335"/>
    </location>
</feature>
<evidence type="ECO:0000313" key="5">
    <source>
        <dbReference type="Proteomes" id="UP000187735"/>
    </source>
</evidence>
<dbReference type="InterPro" id="IPR014626">
    <property type="entry name" value="Sig_transdc_resp-reg_put"/>
</dbReference>
<dbReference type="RefSeq" id="WP_077026633.1">
    <property type="nucleotide sequence ID" value="NZ_CP017641.1"/>
</dbReference>
<dbReference type="CDD" id="cd17569">
    <property type="entry name" value="REC_HupR-like"/>
    <property type="match status" value="1"/>
</dbReference>
<dbReference type="CDD" id="cd00077">
    <property type="entry name" value="HDc"/>
    <property type="match status" value="1"/>
</dbReference>
<dbReference type="STRING" id="1891926.Fuma_05136"/>
<feature type="domain" description="Response regulatory" evidence="2">
    <location>
        <begin position="2"/>
        <end position="117"/>
    </location>
</feature>
<reference evidence="4 5" key="1">
    <citation type="journal article" date="2016" name="Front. Microbiol.">
        <title>Fuerstia marisgermanicae gen. nov., sp. nov., an Unusual Member of the Phylum Planctomycetes from the German Wadden Sea.</title>
        <authorList>
            <person name="Kohn T."/>
            <person name="Heuer A."/>
            <person name="Jogler M."/>
            <person name="Vollmers J."/>
            <person name="Boedeker C."/>
            <person name="Bunk B."/>
            <person name="Rast P."/>
            <person name="Borchert D."/>
            <person name="Glockner I."/>
            <person name="Freese H.M."/>
            <person name="Klenk H.P."/>
            <person name="Overmann J."/>
            <person name="Kaster A.K."/>
            <person name="Rohde M."/>
            <person name="Wiegand S."/>
            <person name="Jogler C."/>
        </authorList>
    </citation>
    <scope>NUCLEOTIDE SEQUENCE [LARGE SCALE GENOMIC DNA]</scope>
    <source>
        <strain evidence="4 5">NH11</strain>
    </source>
</reference>
<sequence length="389" mass="42511">MNVLFVDDEPQVLRALERMLDAADVEWEAEFANDATEALEMLANEDFDAIITDMRMPGMDGAELLHEVSKLYPHIVRIVLSGQANKEAVLRAVQPMHQYLSKPCDAETLKSTISRACAMRDTLNSESLRKTITNLPGLPSIPSVYAELNAAIQSEDFALTDVGRIIEKDMAMSAKILQLVNSAAFGMGKQVHSPGQAACMLGVDVIKALVLTTGVFTEFVDDSRSEFSLETLMTHSLNVANFAKQIARAEGMAGGDVNDAYTAGMLHDVGKLILATSDTEAYSRILQTAASNHTSLWEAEHEFLNTDHAAVGAYLLNLWGLPQSIIEVVSLHHRPEQAEEKSLSVLSVVWAANEVANGADDQELSEYLATIECEGKIASWRDLCLSQEE</sequence>
<gene>
    <name evidence="4" type="primary">hupR1_3</name>
    <name evidence="4" type="ORF">Fuma_05136</name>
</gene>
<dbReference type="Pfam" id="PF00072">
    <property type="entry name" value="Response_reg"/>
    <property type="match status" value="1"/>
</dbReference>
<organism evidence="4 5">
    <name type="scientific">Fuerstiella marisgermanici</name>
    <dbReference type="NCBI Taxonomy" id="1891926"/>
    <lineage>
        <taxon>Bacteria</taxon>
        <taxon>Pseudomonadati</taxon>
        <taxon>Planctomycetota</taxon>
        <taxon>Planctomycetia</taxon>
        <taxon>Planctomycetales</taxon>
        <taxon>Planctomycetaceae</taxon>
        <taxon>Fuerstiella</taxon>
    </lineage>
</organism>
<keyword evidence="1" id="KW-0597">Phosphoprotein</keyword>